<dbReference type="PROSITE" id="PS51737">
    <property type="entry name" value="RECOMBINASE_DNA_BIND"/>
    <property type="match status" value="1"/>
</dbReference>
<feature type="domain" description="Recombinase" evidence="2">
    <location>
        <begin position="175"/>
        <end position="299"/>
    </location>
</feature>
<dbReference type="Proteomes" id="UP000199208">
    <property type="component" value="Unassembled WGS sequence"/>
</dbReference>
<dbReference type="EMBL" id="FMWL01000012">
    <property type="protein sequence ID" value="SCZ80378.1"/>
    <property type="molecule type" value="Genomic_DNA"/>
</dbReference>
<dbReference type="PANTHER" id="PTHR30461:SF23">
    <property type="entry name" value="DNA RECOMBINASE-RELATED"/>
    <property type="match status" value="1"/>
</dbReference>
<evidence type="ECO:0000313" key="4">
    <source>
        <dbReference type="Proteomes" id="UP000199208"/>
    </source>
</evidence>
<dbReference type="GO" id="GO:0000150">
    <property type="term" value="F:DNA strand exchange activity"/>
    <property type="evidence" value="ECO:0007669"/>
    <property type="project" value="InterPro"/>
</dbReference>
<organism evidence="3 4">
    <name type="scientific">Acidaminobacter hydrogenoformans DSM 2784</name>
    <dbReference type="NCBI Taxonomy" id="1120920"/>
    <lineage>
        <taxon>Bacteria</taxon>
        <taxon>Bacillati</taxon>
        <taxon>Bacillota</taxon>
        <taxon>Clostridia</taxon>
        <taxon>Peptostreptococcales</taxon>
        <taxon>Acidaminobacteraceae</taxon>
        <taxon>Acidaminobacter</taxon>
    </lineage>
</organism>
<sequence>MEPIITRTDRPLPKLPEFKRVAAYARVSSGKDAMLHSLAAQVSHYSDYIQNEPGWVYAGVYADEAMTGTKQNRPELNRLLDDCRAGRIDLVMIKSASRLARNTVDLLTIIRGLKDIGVGVFFEEQNINTLSDDGELVLTIFGAYAEAESFSVSENCKWRIRKKFEKGELAGLRFMYGYQISNGNVEIDPEQATTVRMIFDDYINGMGGGTIAKKLTKMGIPPLRSDKWTADSVMAIIKNEKYTGHAVLMKKFVKDHLEKKLVINKGELPKYVARDTHPAIIDEATFEMAKEILDIRRSLSRVITGNRNRYPFSGMIICGHCGKKYKRKALHGSVVWKCSTYLNKGKDVCPARQIPDSVLYEMSAEVLNQTDFDEKRFKDEISEIRVHTDQRLVFIFRDDHEVEKIWHKKSRSESWTTQMREAARIKARRH</sequence>
<dbReference type="Gene3D" id="3.90.1750.20">
    <property type="entry name" value="Putative Large Serine Recombinase, Chain B, Domain 2"/>
    <property type="match status" value="1"/>
</dbReference>
<dbReference type="InterPro" id="IPR038109">
    <property type="entry name" value="DNA_bind_recomb_sf"/>
</dbReference>
<proteinExistence type="predicted"/>
<dbReference type="AlphaFoldDB" id="A0A1G5S2I0"/>
<evidence type="ECO:0000259" key="1">
    <source>
        <dbReference type="PROSITE" id="PS51736"/>
    </source>
</evidence>
<dbReference type="OrthoDB" id="9769353at2"/>
<dbReference type="InterPro" id="IPR006119">
    <property type="entry name" value="Resolv_N"/>
</dbReference>
<dbReference type="RefSeq" id="WP_092591512.1">
    <property type="nucleotide sequence ID" value="NZ_FMWL01000012.1"/>
</dbReference>
<dbReference type="SUPFAM" id="SSF53041">
    <property type="entry name" value="Resolvase-like"/>
    <property type="match status" value="1"/>
</dbReference>
<gene>
    <name evidence="3" type="ORF">SAMN03080599_02235</name>
</gene>
<keyword evidence="4" id="KW-1185">Reference proteome</keyword>
<dbReference type="PANTHER" id="PTHR30461">
    <property type="entry name" value="DNA-INVERTASE FROM LAMBDOID PROPHAGE"/>
    <property type="match status" value="1"/>
</dbReference>
<dbReference type="Pfam" id="PF07508">
    <property type="entry name" value="Recombinase"/>
    <property type="match status" value="1"/>
</dbReference>
<feature type="domain" description="Resolvase/invertase-type recombinase catalytic" evidence="1">
    <location>
        <begin position="20"/>
        <end position="167"/>
    </location>
</feature>
<dbReference type="SMART" id="SM00857">
    <property type="entry name" value="Resolvase"/>
    <property type="match status" value="1"/>
</dbReference>
<accession>A0A1G5S2I0</accession>
<dbReference type="GO" id="GO:0003677">
    <property type="term" value="F:DNA binding"/>
    <property type="evidence" value="ECO:0007669"/>
    <property type="project" value="InterPro"/>
</dbReference>
<dbReference type="InterPro" id="IPR011109">
    <property type="entry name" value="DNA_bind_recombinase_dom"/>
</dbReference>
<dbReference type="STRING" id="1120920.SAMN03080599_02235"/>
<protein>
    <submittedName>
        <fullName evidence="3">Site-specific DNA recombinase</fullName>
    </submittedName>
</protein>
<dbReference type="InterPro" id="IPR025827">
    <property type="entry name" value="Zn_ribbon_recom_dom"/>
</dbReference>
<dbReference type="Pfam" id="PF13408">
    <property type="entry name" value="Zn_ribbon_recom"/>
    <property type="match status" value="1"/>
</dbReference>
<dbReference type="Pfam" id="PF00239">
    <property type="entry name" value="Resolvase"/>
    <property type="match status" value="1"/>
</dbReference>
<evidence type="ECO:0000313" key="3">
    <source>
        <dbReference type="EMBL" id="SCZ80378.1"/>
    </source>
</evidence>
<name>A0A1G5S2I0_9FIRM</name>
<dbReference type="Gene3D" id="3.40.50.1390">
    <property type="entry name" value="Resolvase, N-terminal catalytic domain"/>
    <property type="match status" value="1"/>
</dbReference>
<dbReference type="CDD" id="cd00338">
    <property type="entry name" value="Ser_Recombinase"/>
    <property type="match status" value="1"/>
</dbReference>
<evidence type="ECO:0000259" key="2">
    <source>
        <dbReference type="PROSITE" id="PS51737"/>
    </source>
</evidence>
<dbReference type="InterPro" id="IPR050639">
    <property type="entry name" value="SSR_resolvase"/>
</dbReference>
<dbReference type="InterPro" id="IPR036162">
    <property type="entry name" value="Resolvase-like_N_sf"/>
</dbReference>
<reference evidence="3 4" key="1">
    <citation type="submission" date="2016-10" db="EMBL/GenBank/DDBJ databases">
        <authorList>
            <person name="de Groot N.N."/>
        </authorList>
    </citation>
    <scope>NUCLEOTIDE SEQUENCE [LARGE SCALE GENOMIC DNA]</scope>
    <source>
        <strain evidence="3 4">DSM 2784</strain>
    </source>
</reference>
<dbReference type="PROSITE" id="PS51736">
    <property type="entry name" value="RECOMBINASES_3"/>
    <property type="match status" value="1"/>
</dbReference>